<protein>
    <submittedName>
        <fullName evidence="3">Mannose-6-phosphate isomerase</fullName>
    </submittedName>
</protein>
<reference evidence="3 4" key="1">
    <citation type="submission" date="2016-01" db="EMBL/GenBank/DDBJ databases">
        <title>High potential of lignocellulose degradation of a new Verrucomicrobia species.</title>
        <authorList>
            <person name="Wang Y."/>
            <person name="Shi Y."/>
            <person name="Qiu Z."/>
            <person name="Liu S."/>
            <person name="Yang H."/>
        </authorList>
    </citation>
    <scope>NUCLEOTIDE SEQUENCE [LARGE SCALE GENOMIC DNA]</scope>
    <source>
        <strain evidence="3 4">TSB47</strain>
    </source>
</reference>
<keyword evidence="3" id="KW-0413">Isomerase</keyword>
<accession>A0A178IJ24</accession>
<evidence type="ECO:0000256" key="2">
    <source>
        <dbReference type="ARBA" id="ARBA00022833"/>
    </source>
</evidence>
<dbReference type="SUPFAM" id="SSF51182">
    <property type="entry name" value="RmlC-like cupins"/>
    <property type="match status" value="1"/>
</dbReference>
<dbReference type="CDD" id="cd07010">
    <property type="entry name" value="cupin_PMI_type_I_N_bac"/>
    <property type="match status" value="1"/>
</dbReference>
<dbReference type="PANTHER" id="PTHR42742:SF3">
    <property type="entry name" value="FRUCTOKINASE"/>
    <property type="match status" value="1"/>
</dbReference>
<keyword evidence="1" id="KW-0479">Metal-binding</keyword>
<evidence type="ECO:0000313" key="4">
    <source>
        <dbReference type="Proteomes" id="UP000078486"/>
    </source>
</evidence>
<name>A0A178IJ24_9BACT</name>
<dbReference type="GO" id="GO:0046872">
    <property type="term" value="F:metal ion binding"/>
    <property type="evidence" value="ECO:0007669"/>
    <property type="project" value="UniProtKB-KW"/>
</dbReference>
<dbReference type="AlphaFoldDB" id="A0A178IJ24"/>
<evidence type="ECO:0000256" key="1">
    <source>
        <dbReference type="ARBA" id="ARBA00022723"/>
    </source>
</evidence>
<keyword evidence="2" id="KW-0862">Zinc</keyword>
<organism evidence="3 4">
    <name type="scientific">Termitidicoccus mucosus</name>
    <dbReference type="NCBI Taxonomy" id="1184151"/>
    <lineage>
        <taxon>Bacteria</taxon>
        <taxon>Pseudomonadati</taxon>
        <taxon>Verrucomicrobiota</taxon>
        <taxon>Opitutia</taxon>
        <taxon>Opitutales</taxon>
        <taxon>Opitutaceae</taxon>
        <taxon>Termitidicoccus</taxon>
    </lineage>
</organism>
<keyword evidence="4" id="KW-1185">Reference proteome</keyword>
<proteinExistence type="predicted"/>
<evidence type="ECO:0000313" key="3">
    <source>
        <dbReference type="EMBL" id="OAM89768.1"/>
    </source>
</evidence>
<dbReference type="RefSeq" id="WP_068770231.1">
    <property type="nucleotide sequence ID" value="NZ_CP109796.1"/>
</dbReference>
<dbReference type="InterPro" id="IPR051804">
    <property type="entry name" value="Carb_Metab_Reg_Kinase/Isom"/>
</dbReference>
<dbReference type="OrthoDB" id="9808275at2"/>
<gene>
    <name evidence="3" type="ORF">AW736_10570</name>
</gene>
<dbReference type="InterPro" id="IPR011051">
    <property type="entry name" value="RmlC_Cupin_sf"/>
</dbReference>
<sequence>MNSKSYLAGLGLRSSNYDKAPAVAVPAAHAGECWSGWDDIAARIGGEAAARGASVVAVECYPGVHDDAVRDALAARLAPALVITTADAMKTAAAIDALASPFLGGDDPVFGRLCTSLEMANFFDDKKADAIRARIASATGTVLVAGPGAALLAPAKRVLVYADMPRWEGQLRQRRGEVDNLGARNRGLKASLQYKRSFFIDWRVADRLKRDTMDGWDFLLDTTAPASPKLISGVAHLAALRHAATRPFRVVPFFDPGPWGGQWMREVCGLPDGPKNYAWCFDCVPEENSLLLEFAGGARVEIPSVNLVFSQPRPLLGEAVYGRFGREFPIRFDFLDTMRGGNLSFQVHPLSEYAREQFGIPYTQDESYYILDAEPGAVVYLGHKDGAKPGELLASLEAAQAGGAPFDDAKFAARFPAKKHDHFLIPAGTLHCSGAGSMVLEISATPYIFTFKLWDWARLGLDGLPRPVNVERGKHVIQWHRDETHARENLVNQVREVARGEGWVEERTGLHEAEFIETRRHWFSAPVPHHTGGGVNVLNLVEGAEAVVESPSGAFEPFTVHYAETFIVPASVGDYTIRPAAAGARCATMKAFVRTRA</sequence>
<dbReference type="EMBL" id="LRRQ01000076">
    <property type="protein sequence ID" value="OAM89768.1"/>
    <property type="molecule type" value="Genomic_DNA"/>
</dbReference>
<dbReference type="PANTHER" id="PTHR42742">
    <property type="entry name" value="TRANSCRIPTIONAL REPRESSOR MPRA"/>
    <property type="match status" value="1"/>
</dbReference>
<dbReference type="GO" id="GO:0016853">
    <property type="term" value="F:isomerase activity"/>
    <property type="evidence" value="ECO:0007669"/>
    <property type="project" value="UniProtKB-KW"/>
</dbReference>
<dbReference type="InterPro" id="IPR014710">
    <property type="entry name" value="RmlC-like_jellyroll"/>
</dbReference>
<dbReference type="Gene3D" id="2.60.120.10">
    <property type="entry name" value="Jelly Rolls"/>
    <property type="match status" value="1"/>
</dbReference>
<dbReference type="Proteomes" id="UP000078486">
    <property type="component" value="Unassembled WGS sequence"/>
</dbReference>
<dbReference type="STRING" id="1184151.AW736_10570"/>
<comment type="caution">
    <text evidence="3">The sequence shown here is derived from an EMBL/GenBank/DDBJ whole genome shotgun (WGS) entry which is preliminary data.</text>
</comment>